<evidence type="ECO:0000256" key="2">
    <source>
        <dbReference type="ARBA" id="ARBA00005434"/>
    </source>
</evidence>
<keyword evidence="6" id="KW-0833">Ubl conjugation pathway</keyword>
<dbReference type="Pfam" id="PF00400">
    <property type="entry name" value="WD40"/>
    <property type="match status" value="1"/>
</dbReference>
<evidence type="ECO:0000256" key="6">
    <source>
        <dbReference type="ARBA" id="ARBA00022786"/>
    </source>
</evidence>
<feature type="compositionally biased region" description="Acidic residues" evidence="11">
    <location>
        <begin position="16"/>
        <end position="66"/>
    </location>
</feature>
<comment type="subcellular location">
    <subcellularLocation>
        <location evidence="1">Nucleus</location>
    </subcellularLocation>
</comment>
<name>A0A0U9HJ04_KLENI</name>
<dbReference type="GO" id="GO:0005634">
    <property type="term" value="C:nucleus"/>
    <property type="evidence" value="ECO:0000318"/>
    <property type="project" value="GO_Central"/>
</dbReference>
<evidence type="ECO:0000256" key="10">
    <source>
        <dbReference type="PROSITE-ProRule" id="PRU00221"/>
    </source>
</evidence>
<feature type="region of interest" description="Disordered" evidence="11">
    <location>
        <begin position="1"/>
        <end position="73"/>
    </location>
</feature>
<keyword evidence="9" id="KW-0539">Nucleus</keyword>
<evidence type="ECO:0000313" key="12">
    <source>
        <dbReference type="EMBL" id="GAQ81260.1"/>
    </source>
</evidence>
<dbReference type="SMART" id="SM00320">
    <property type="entry name" value="WD40"/>
    <property type="match status" value="5"/>
</dbReference>
<feature type="repeat" description="WD" evidence="10">
    <location>
        <begin position="365"/>
        <end position="398"/>
    </location>
</feature>
<organism evidence="12 13">
    <name type="scientific">Klebsormidium nitens</name>
    <name type="common">Green alga</name>
    <name type="synonym">Ulothrix nitens</name>
    <dbReference type="NCBI Taxonomy" id="105231"/>
    <lineage>
        <taxon>Eukaryota</taxon>
        <taxon>Viridiplantae</taxon>
        <taxon>Streptophyta</taxon>
        <taxon>Klebsormidiophyceae</taxon>
        <taxon>Klebsormidiales</taxon>
        <taxon>Klebsormidiaceae</taxon>
        <taxon>Klebsormidium</taxon>
    </lineage>
</organism>
<dbReference type="STRING" id="105231.A0A0U9HJ04"/>
<sequence>MRRSARHVKKLVVERDEAEDEASSEEEIEEEEVEEEDEVAEEVEEEEDEEEGGEEEAEEEPPEEEEPVKKKKKPISISLKGGNICKVCKKTGHQAGFVGSIYMDCPNKPCYLCKLPGHTTMTCPYRTAPEHGSTPAVRRQSGGMIDVVRNMQINGQRQEVKKLPPIPNRVDAAVLKLHSRRVTSLEFHPTKDNIIVSGDKKGQIGIWDFEKVYDKTVYDTTHRALVNSIKFDDQDDTALYTAASDGLVSCTDMDTGSAQNLIDLNPNGWQGPATWKMVYGMDVCRSRQLIIAGDDEGFLHMVDKRTKKRTSAKIQIHKKGSKVVGVHCNPCSGDVFMTASNDHTAKIFDLRTLDAREKMSPSLAELEHPRVVNAAYFSPFTGSKILTTCQDNRLRVWDYIYGDLSEPNREIVHSHDFNRYLTPFKAEWDPRDVTENLVVIGRYISHDFDGVALHPVDFIDASTGGLAGEVWDPNITTISPVNKLHPRLDVLATGSSRSLFIWRPNPDEEEDDSVKEATRQMLTEVLIYNAEEATDAKKKKKKSADIDDLAAAAKKKKSAG</sequence>
<dbReference type="GO" id="GO:0080008">
    <property type="term" value="C:Cul4-RING E3 ubiquitin ligase complex"/>
    <property type="evidence" value="ECO:0007669"/>
    <property type="project" value="InterPro"/>
</dbReference>
<dbReference type="GO" id="GO:0006281">
    <property type="term" value="P:DNA repair"/>
    <property type="evidence" value="ECO:0000318"/>
    <property type="project" value="GO_Central"/>
</dbReference>
<evidence type="ECO:0000256" key="8">
    <source>
        <dbReference type="ARBA" id="ARBA00023204"/>
    </source>
</evidence>
<dbReference type="InterPro" id="IPR036322">
    <property type="entry name" value="WD40_repeat_dom_sf"/>
</dbReference>
<evidence type="ECO:0000313" key="13">
    <source>
        <dbReference type="Proteomes" id="UP000054558"/>
    </source>
</evidence>
<keyword evidence="8" id="KW-0234">DNA repair</keyword>
<keyword evidence="13" id="KW-1185">Reference proteome</keyword>
<dbReference type="OrthoDB" id="9890280at2759"/>
<evidence type="ECO:0000256" key="11">
    <source>
        <dbReference type="SAM" id="MobiDB-lite"/>
    </source>
</evidence>
<dbReference type="Proteomes" id="UP000054558">
    <property type="component" value="Unassembled WGS sequence"/>
</dbReference>
<dbReference type="InterPro" id="IPR015943">
    <property type="entry name" value="WD40/YVTN_repeat-like_dom_sf"/>
</dbReference>
<dbReference type="GO" id="GO:0003684">
    <property type="term" value="F:damaged DNA binding"/>
    <property type="evidence" value="ECO:0007669"/>
    <property type="project" value="InterPro"/>
</dbReference>
<keyword evidence="7" id="KW-0238">DNA-binding</keyword>
<dbReference type="SUPFAM" id="SSF50978">
    <property type="entry name" value="WD40 repeat-like"/>
    <property type="match status" value="1"/>
</dbReference>
<dbReference type="PANTHER" id="PTHR15169:SF0">
    <property type="entry name" value="DNA DAMAGE-BINDING PROTEIN 2"/>
    <property type="match status" value="1"/>
</dbReference>
<accession>A0A0U9HJ04</accession>
<protein>
    <submittedName>
        <fullName evidence="12">WD40 protein</fullName>
    </submittedName>
</protein>
<evidence type="ECO:0000256" key="5">
    <source>
        <dbReference type="ARBA" id="ARBA00022763"/>
    </source>
</evidence>
<dbReference type="PROSITE" id="PS50082">
    <property type="entry name" value="WD_REPEATS_2"/>
    <property type="match status" value="2"/>
</dbReference>
<dbReference type="InterPro" id="IPR001680">
    <property type="entry name" value="WD40_rpt"/>
</dbReference>
<keyword evidence="3 10" id="KW-0853">WD repeat</keyword>
<dbReference type="Gene3D" id="2.130.10.10">
    <property type="entry name" value="YVTN repeat-like/Quinoprotein amine dehydrogenase"/>
    <property type="match status" value="1"/>
</dbReference>
<evidence type="ECO:0000256" key="4">
    <source>
        <dbReference type="ARBA" id="ARBA00022737"/>
    </source>
</evidence>
<dbReference type="PROSITE" id="PS50294">
    <property type="entry name" value="WD_REPEATS_REGION"/>
    <property type="match status" value="1"/>
</dbReference>
<dbReference type="InterPro" id="IPR033312">
    <property type="entry name" value="DDB2"/>
</dbReference>
<feature type="compositionally biased region" description="Basic residues" evidence="11">
    <location>
        <begin position="1"/>
        <end position="10"/>
    </location>
</feature>
<comment type="similarity">
    <text evidence="2">Belongs to the WD repeat DDB2/WDR76 family.</text>
</comment>
<evidence type="ECO:0000256" key="9">
    <source>
        <dbReference type="ARBA" id="ARBA00023242"/>
    </source>
</evidence>
<feature type="repeat" description="WD" evidence="10">
    <location>
        <begin position="175"/>
        <end position="210"/>
    </location>
</feature>
<evidence type="ECO:0000256" key="3">
    <source>
        <dbReference type="ARBA" id="ARBA00022574"/>
    </source>
</evidence>
<dbReference type="PANTHER" id="PTHR15169">
    <property type="entry name" value="DAMAGE-SPECIFIC DNA BINDING PROTEIN 2"/>
    <property type="match status" value="1"/>
</dbReference>
<keyword evidence="4" id="KW-0677">Repeat</keyword>
<dbReference type="AlphaFoldDB" id="A0A0U9HJ04"/>
<dbReference type="Gene3D" id="4.10.60.10">
    <property type="entry name" value="Zinc finger, CCHC-type"/>
    <property type="match status" value="1"/>
</dbReference>
<dbReference type="EMBL" id="DF237024">
    <property type="protein sequence ID" value="GAQ81260.1"/>
    <property type="molecule type" value="Genomic_DNA"/>
</dbReference>
<evidence type="ECO:0000256" key="1">
    <source>
        <dbReference type="ARBA" id="ARBA00004123"/>
    </source>
</evidence>
<reference evidence="12 13" key="1">
    <citation type="journal article" date="2014" name="Nat. Commun.">
        <title>Klebsormidium flaccidum genome reveals primary factors for plant terrestrial adaptation.</title>
        <authorList>
            <person name="Hori K."/>
            <person name="Maruyama F."/>
            <person name="Fujisawa T."/>
            <person name="Togashi T."/>
            <person name="Yamamoto N."/>
            <person name="Seo M."/>
            <person name="Sato S."/>
            <person name="Yamada T."/>
            <person name="Mori H."/>
            <person name="Tajima N."/>
            <person name="Moriyama T."/>
            <person name="Ikeuchi M."/>
            <person name="Watanabe M."/>
            <person name="Wada H."/>
            <person name="Kobayashi K."/>
            <person name="Saito M."/>
            <person name="Masuda T."/>
            <person name="Sasaki-Sekimoto Y."/>
            <person name="Mashiguchi K."/>
            <person name="Awai K."/>
            <person name="Shimojima M."/>
            <person name="Masuda S."/>
            <person name="Iwai M."/>
            <person name="Nobusawa T."/>
            <person name="Narise T."/>
            <person name="Kondo S."/>
            <person name="Saito H."/>
            <person name="Sato R."/>
            <person name="Murakawa M."/>
            <person name="Ihara Y."/>
            <person name="Oshima-Yamada Y."/>
            <person name="Ohtaka K."/>
            <person name="Satoh M."/>
            <person name="Sonobe K."/>
            <person name="Ishii M."/>
            <person name="Ohtani R."/>
            <person name="Kanamori-Sato M."/>
            <person name="Honoki R."/>
            <person name="Miyazaki D."/>
            <person name="Mochizuki H."/>
            <person name="Umetsu J."/>
            <person name="Higashi K."/>
            <person name="Shibata D."/>
            <person name="Kamiya Y."/>
            <person name="Sato N."/>
            <person name="Nakamura Y."/>
            <person name="Tabata S."/>
            <person name="Ida S."/>
            <person name="Kurokawa K."/>
            <person name="Ohta H."/>
        </authorList>
    </citation>
    <scope>NUCLEOTIDE SEQUENCE [LARGE SCALE GENOMIC DNA]</scope>
    <source>
        <strain evidence="12 13">NIES-2285</strain>
    </source>
</reference>
<dbReference type="GO" id="GO:0009411">
    <property type="term" value="P:response to UV"/>
    <property type="evidence" value="ECO:0000318"/>
    <property type="project" value="GO_Central"/>
</dbReference>
<keyword evidence="5" id="KW-0227">DNA damage</keyword>
<evidence type="ECO:0000256" key="7">
    <source>
        <dbReference type="ARBA" id="ARBA00023125"/>
    </source>
</evidence>
<gene>
    <name evidence="12" type="ORF">KFL_000750280</name>
</gene>
<dbReference type="OMA" id="DSIFGNM"/>
<proteinExistence type="inferred from homology"/>